<evidence type="ECO:0000259" key="2">
    <source>
        <dbReference type="PROSITE" id="PS50105"/>
    </source>
</evidence>
<dbReference type="PROSITE" id="PS50105">
    <property type="entry name" value="SAM_DOMAIN"/>
    <property type="match status" value="1"/>
</dbReference>
<reference evidence="4" key="1">
    <citation type="submission" date="2025-08" db="UniProtKB">
        <authorList>
            <consortium name="RefSeq"/>
        </authorList>
    </citation>
    <scope>IDENTIFICATION</scope>
</reference>
<evidence type="ECO:0000313" key="3">
    <source>
        <dbReference type="Proteomes" id="UP000695022"/>
    </source>
</evidence>
<protein>
    <submittedName>
        <fullName evidence="4">Sterile alpha motif domain-containing protein 12-like</fullName>
    </submittedName>
</protein>
<dbReference type="PANTHER" id="PTHR20843">
    <property type="entry name" value="STERILE ALPHA MOTIF DOMAIN CONTAINING PROTEIN 10"/>
    <property type="match status" value="1"/>
</dbReference>
<evidence type="ECO:0000256" key="1">
    <source>
        <dbReference type="SAM" id="MobiDB-lite"/>
    </source>
</evidence>
<accession>A0ABM1E410</accession>
<dbReference type="InterPro" id="IPR052268">
    <property type="entry name" value="SAM_domain-containing_protein"/>
</dbReference>
<feature type="domain" description="SAM" evidence="2">
    <location>
        <begin position="39"/>
        <end position="105"/>
    </location>
</feature>
<dbReference type="InterPro" id="IPR001660">
    <property type="entry name" value="SAM"/>
</dbReference>
<evidence type="ECO:0000313" key="4">
    <source>
        <dbReference type="RefSeq" id="XP_014666931.1"/>
    </source>
</evidence>
<name>A0ABM1E410_PRICU</name>
<dbReference type="RefSeq" id="XP_014666931.1">
    <property type="nucleotide sequence ID" value="XM_014811445.1"/>
</dbReference>
<dbReference type="SMART" id="SM00454">
    <property type="entry name" value="SAM"/>
    <property type="match status" value="1"/>
</dbReference>
<feature type="compositionally biased region" description="Basic and acidic residues" evidence="1">
    <location>
        <begin position="1"/>
        <end position="16"/>
    </location>
</feature>
<dbReference type="PANTHER" id="PTHR20843:SF0">
    <property type="entry name" value="PROTEIN AVEUGLE"/>
    <property type="match status" value="1"/>
</dbReference>
<gene>
    <name evidence="4" type="primary">LOC106808640</name>
</gene>
<feature type="region of interest" description="Disordered" evidence="1">
    <location>
        <begin position="1"/>
        <end position="34"/>
    </location>
</feature>
<dbReference type="SUPFAM" id="SSF47769">
    <property type="entry name" value="SAM/Pointed domain"/>
    <property type="match status" value="1"/>
</dbReference>
<organism evidence="3 4">
    <name type="scientific">Priapulus caudatus</name>
    <name type="common">Priapulid worm</name>
    <dbReference type="NCBI Taxonomy" id="37621"/>
    <lineage>
        <taxon>Eukaryota</taxon>
        <taxon>Metazoa</taxon>
        <taxon>Ecdysozoa</taxon>
        <taxon>Scalidophora</taxon>
        <taxon>Priapulida</taxon>
        <taxon>Priapulimorpha</taxon>
        <taxon>Priapulimorphida</taxon>
        <taxon>Priapulidae</taxon>
        <taxon>Priapulus</taxon>
    </lineage>
</organism>
<keyword evidence="3" id="KW-1185">Reference proteome</keyword>
<dbReference type="Gene3D" id="1.10.150.50">
    <property type="entry name" value="Transcription Factor, Ets-1"/>
    <property type="match status" value="1"/>
</dbReference>
<dbReference type="Pfam" id="PF07647">
    <property type="entry name" value="SAM_2"/>
    <property type="match status" value="1"/>
</dbReference>
<sequence>MAHENAHMSTSKRRESTTSSTSSSGRDKRKSKQKPVYFWSTQDVVRWMKKQLPEMEALYASRFLDNDISGRVLVRLNEDRLEQLGIVDREHRQEIEKQIIRIKLNRDVHELKLLQQKGSIFQR</sequence>
<proteinExistence type="predicted"/>
<dbReference type="InterPro" id="IPR013761">
    <property type="entry name" value="SAM/pointed_sf"/>
</dbReference>
<dbReference type="GeneID" id="106808640"/>
<dbReference type="Proteomes" id="UP000695022">
    <property type="component" value="Unplaced"/>
</dbReference>